<keyword evidence="3" id="KW-1185">Reference proteome</keyword>
<name>A0AAJ7U0E8_PETMA</name>
<feature type="signal peptide" evidence="2">
    <location>
        <begin position="1"/>
        <end position="28"/>
    </location>
</feature>
<evidence type="ECO:0000313" key="4">
    <source>
        <dbReference type="RefSeq" id="XP_032827518.1"/>
    </source>
</evidence>
<dbReference type="RefSeq" id="XP_032827518.1">
    <property type="nucleotide sequence ID" value="XM_032971627.1"/>
</dbReference>
<evidence type="ECO:0000313" key="3">
    <source>
        <dbReference type="Proteomes" id="UP001318040"/>
    </source>
</evidence>
<keyword evidence="1" id="KW-0472">Membrane</keyword>
<keyword evidence="2" id="KW-0732">Signal</keyword>
<dbReference type="AlphaFoldDB" id="A0AAJ7U0E8"/>
<protein>
    <submittedName>
        <fullName evidence="4">Uncharacterized protein LOC116952351</fullName>
    </submittedName>
</protein>
<feature type="transmembrane region" description="Helical" evidence="1">
    <location>
        <begin position="190"/>
        <end position="211"/>
    </location>
</feature>
<keyword evidence="1" id="KW-0812">Transmembrane</keyword>
<gene>
    <name evidence="4" type="primary">LOC116952351</name>
</gene>
<keyword evidence="1" id="KW-1133">Transmembrane helix</keyword>
<accession>A0AAJ7U0E8</accession>
<organism evidence="3 4">
    <name type="scientific">Petromyzon marinus</name>
    <name type="common">Sea lamprey</name>
    <dbReference type="NCBI Taxonomy" id="7757"/>
    <lineage>
        <taxon>Eukaryota</taxon>
        <taxon>Metazoa</taxon>
        <taxon>Chordata</taxon>
        <taxon>Craniata</taxon>
        <taxon>Vertebrata</taxon>
        <taxon>Cyclostomata</taxon>
        <taxon>Hyperoartia</taxon>
        <taxon>Petromyzontiformes</taxon>
        <taxon>Petromyzontidae</taxon>
        <taxon>Petromyzon</taxon>
    </lineage>
</organism>
<reference evidence="4" key="1">
    <citation type="submission" date="2025-08" db="UniProtKB">
        <authorList>
            <consortium name="RefSeq"/>
        </authorList>
    </citation>
    <scope>IDENTIFICATION</scope>
    <source>
        <tissue evidence="4">Sperm</tissue>
    </source>
</reference>
<dbReference type="GeneID" id="116952351"/>
<feature type="chain" id="PRO_5042567555" evidence="2">
    <location>
        <begin position="29"/>
        <end position="233"/>
    </location>
</feature>
<proteinExistence type="predicted"/>
<evidence type="ECO:0000256" key="2">
    <source>
        <dbReference type="SAM" id="SignalP"/>
    </source>
</evidence>
<dbReference type="KEGG" id="pmrn:116952351"/>
<sequence length="233" mass="25249">MGAPGQRPLMLFAASLWCFVAALPTARAFDRAPTWKSVARVLPSSPSLSPPFDERFETWFFEWHQGYSQEEVAEIACNMLRCLNDMFDLDSFIAAMNASHSLRTDSSTASTGAIWPIDTINGKRVSGADLPIVISIGDPASDVVTVNQHGKGTTGHEELLQTTGIATSPRIEFKVLHPRGRPWSPVNAEVLVALSGMALLVMGGVAVASVLKRRRTRGQYKLVAGVAKVETRA</sequence>
<dbReference type="Proteomes" id="UP001318040">
    <property type="component" value="Chromosome 46"/>
</dbReference>
<evidence type="ECO:0000256" key="1">
    <source>
        <dbReference type="SAM" id="Phobius"/>
    </source>
</evidence>